<comment type="caution">
    <text evidence="1">The sequence shown here is derived from an EMBL/GenBank/DDBJ whole genome shotgun (WGS) entry which is preliminary data.</text>
</comment>
<accession>A0AAN8T0G7</accession>
<dbReference type="AlphaFoldDB" id="A0AAN8T0G7"/>
<evidence type="ECO:0000313" key="1">
    <source>
        <dbReference type="EMBL" id="KAK6776266.1"/>
    </source>
</evidence>
<evidence type="ECO:0000313" key="2">
    <source>
        <dbReference type="Proteomes" id="UP001371456"/>
    </source>
</evidence>
<dbReference type="EMBL" id="JBANQN010000011">
    <property type="protein sequence ID" value="KAK6776266.1"/>
    <property type="molecule type" value="Genomic_DNA"/>
</dbReference>
<gene>
    <name evidence="1" type="ORF">RDI58_027267</name>
</gene>
<proteinExistence type="predicted"/>
<organism evidence="1 2">
    <name type="scientific">Solanum bulbocastanum</name>
    <name type="common">Wild potato</name>
    <dbReference type="NCBI Taxonomy" id="147425"/>
    <lineage>
        <taxon>Eukaryota</taxon>
        <taxon>Viridiplantae</taxon>
        <taxon>Streptophyta</taxon>
        <taxon>Embryophyta</taxon>
        <taxon>Tracheophyta</taxon>
        <taxon>Spermatophyta</taxon>
        <taxon>Magnoliopsida</taxon>
        <taxon>eudicotyledons</taxon>
        <taxon>Gunneridae</taxon>
        <taxon>Pentapetalae</taxon>
        <taxon>asterids</taxon>
        <taxon>lamiids</taxon>
        <taxon>Solanales</taxon>
        <taxon>Solanaceae</taxon>
        <taxon>Solanoideae</taxon>
        <taxon>Solaneae</taxon>
        <taxon>Solanum</taxon>
    </lineage>
</organism>
<name>A0AAN8T0G7_SOLBU</name>
<reference evidence="1 2" key="1">
    <citation type="submission" date="2024-02" db="EMBL/GenBank/DDBJ databases">
        <title>de novo genome assembly of Solanum bulbocastanum strain 11H21.</title>
        <authorList>
            <person name="Hosaka A.J."/>
        </authorList>
    </citation>
    <scope>NUCLEOTIDE SEQUENCE [LARGE SCALE GENOMIC DNA]</scope>
    <source>
        <tissue evidence="1">Young leaves</tissue>
    </source>
</reference>
<keyword evidence="2" id="KW-1185">Reference proteome</keyword>
<protein>
    <submittedName>
        <fullName evidence="1">Uncharacterized protein</fullName>
    </submittedName>
</protein>
<sequence>MYISTKETCVDYRSETFEEVEHLKCYDSPSSTQPEPSYHDLASVGLNFSEYWLGPI</sequence>
<dbReference type="Proteomes" id="UP001371456">
    <property type="component" value="Unassembled WGS sequence"/>
</dbReference>